<keyword evidence="5" id="KW-0186">Copper</keyword>
<evidence type="ECO:0000256" key="1">
    <source>
        <dbReference type="ARBA" id="ARBA00001935"/>
    </source>
</evidence>
<evidence type="ECO:0000256" key="5">
    <source>
        <dbReference type="ARBA" id="ARBA00023008"/>
    </source>
</evidence>
<organism evidence="7 8">
    <name type="scientific">Acorus calamus</name>
    <name type="common">Sweet flag</name>
    <dbReference type="NCBI Taxonomy" id="4465"/>
    <lineage>
        <taxon>Eukaryota</taxon>
        <taxon>Viridiplantae</taxon>
        <taxon>Streptophyta</taxon>
        <taxon>Embryophyta</taxon>
        <taxon>Tracheophyta</taxon>
        <taxon>Spermatophyta</taxon>
        <taxon>Magnoliopsida</taxon>
        <taxon>Liliopsida</taxon>
        <taxon>Acoraceae</taxon>
        <taxon>Acorus</taxon>
    </lineage>
</organism>
<evidence type="ECO:0000256" key="4">
    <source>
        <dbReference type="ARBA" id="ARBA00023002"/>
    </source>
</evidence>
<name>A0AAV9ECG4_ACOCL</name>
<reference evidence="7" key="2">
    <citation type="submission" date="2023-06" db="EMBL/GenBank/DDBJ databases">
        <authorList>
            <person name="Ma L."/>
            <person name="Liu K.-W."/>
            <person name="Li Z."/>
            <person name="Hsiao Y.-Y."/>
            <person name="Qi Y."/>
            <person name="Fu T."/>
            <person name="Tang G."/>
            <person name="Zhang D."/>
            <person name="Sun W.-H."/>
            <person name="Liu D.-K."/>
            <person name="Li Y."/>
            <person name="Chen G.-Z."/>
            <person name="Liu X.-D."/>
            <person name="Liao X.-Y."/>
            <person name="Jiang Y.-T."/>
            <person name="Yu X."/>
            <person name="Hao Y."/>
            <person name="Huang J."/>
            <person name="Zhao X.-W."/>
            <person name="Ke S."/>
            <person name="Chen Y.-Y."/>
            <person name="Wu W.-L."/>
            <person name="Hsu J.-L."/>
            <person name="Lin Y.-F."/>
            <person name="Huang M.-D."/>
            <person name="Li C.-Y."/>
            <person name="Huang L."/>
            <person name="Wang Z.-W."/>
            <person name="Zhao X."/>
            <person name="Zhong W.-Y."/>
            <person name="Peng D.-H."/>
            <person name="Ahmad S."/>
            <person name="Lan S."/>
            <person name="Zhang J.-S."/>
            <person name="Tsai W.-C."/>
            <person name="Van De Peer Y."/>
            <person name="Liu Z.-J."/>
        </authorList>
    </citation>
    <scope>NUCLEOTIDE SEQUENCE</scope>
    <source>
        <strain evidence="7">CP</strain>
        <tissue evidence="7">Leaves</tissue>
    </source>
</reference>
<evidence type="ECO:0000256" key="2">
    <source>
        <dbReference type="ARBA" id="ARBA00022723"/>
    </source>
</evidence>
<comment type="caution">
    <text evidence="7">The sequence shown here is derived from an EMBL/GenBank/DDBJ whole genome shotgun (WGS) entry which is preliminary data.</text>
</comment>
<evidence type="ECO:0000256" key="6">
    <source>
        <dbReference type="ARBA" id="ARBA00023180"/>
    </source>
</evidence>
<accession>A0AAV9ECG4</accession>
<evidence type="ECO:0000313" key="8">
    <source>
        <dbReference type="Proteomes" id="UP001180020"/>
    </source>
</evidence>
<keyword evidence="2" id="KW-0479">Metal-binding</keyword>
<dbReference type="PANTHER" id="PTHR48461:SF1">
    <property type="entry name" value="MULTICOPPER OXIDASE LPR1-LIKE"/>
    <property type="match status" value="1"/>
</dbReference>
<evidence type="ECO:0000313" key="7">
    <source>
        <dbReference type="EMBL" id="KAK1311186.1"/>
    </source>
</evidence>
<protein>
    <submittedName>
        <fullName evidence="7">Uncharacterized protein</fullName>
    </submittedName>
</protein>
<reference evidence="7" key="1">
    <citation type="journal article" date="2023" name="Nat. Commun.">
        <title>Diploid and tetraploid genomes of Acorus and the evolution of monocots.</title>
        <authorList>
            <person name="Ma L."/>
            <person name="Liu K.W."/>
            <person name="Li Z."/>
            <person name="Hsiao Y.Y."/>
            <person name="Qi Y."/>
            <person name="Fu T."/>
            <person name="Tang G.D."/>
            <person name="Zhang D."/>
            <person name="Sun W.H."/>
            <person name="Liu D.K."/>
            <person name="Li Y."/>
            <person name="Chen G.Z."/>
            <person name="Liu X.D."/>
            <person name="Liao X.Y."/>
            <person name="Jiang Y.T."/>
            <person name="Yu X."/>
            <person name="Hao Y."/>
            <person name="Huang J."/>
            <person name="Zhao X.W."/>
            <person name="Ke S."/>
            <person name="Chen Y.Y."/>
            <person name="Wu W.L."/>
            <person name="Hsu J.L."/>
            <person name="Lin Y.F."/>
            <person name="Huang M.D."/>
            <person name="Li C.Y."/>
            <person name="Huang L."/>
            <person name="Wang Z.W."/>
            <person name="Zhao X."/>
            <person name="Zhong W.Y."/>
            <person name="Peng D.H."/>
            <person name="Ahmad S."/>
            <person name="Lan S."/>
            <person name="Zhang J.S."/>
            <person name="Tsai W.C."/>
            <person name="Van de Peer Y."/>
            <person name="Liu Z.J."/>
        </authorList>
    </citation>
    <scope>NUCLEOTIDE SEQUENCE</scope>
    <source>
        <strain evidence="7">CP</strain>
    </source>
</reference>
<sequence>MVVCALFLLQCCWSGQFHRDLPTTVFVYGTSLANATFPSPTIVAKQGTPLQSDSSALTWFTANFSETGPKWTKATYTYPNILHAANLWYY</sequence>
<proteinExistence type="predicted"/>
<dbReference type="EMBL" id="JAUJYO010000008">
    <property type="protein sequence ID" value="KAK1311186.1"/>
    <property type="molecule type" value="Genomic_DNA"/>
</dbReference>
<gene>
    <name evidence="7" type="ORF">QJS10_CPA08g00634</name>
</gene>
<keyword evidence="4" id="KW-0560">Oxidoreductase</keyword>
<dbReference type="InterPro" id="IPR052152">
    <property type="entry name" value="LPR1/LPR2"/>
</dbReference>
<keyword evidence="6" id="KW-0325">Glycoprotein</keyword>
<evidence type="ECO:0000256" key="3">
    <source>
        <dbReference type="ARBA" id="ARBA00022729"/>
    </source>
</evidence>
<keyword evidence="3" id="KW-0732">Signal</keyword>
<dbReference type="GO" id="GO:0016036">
    <property type="term" value="P:cellular response to phosphate starvation"/>
    <property type="evidence" value="ECO:0007669"/>
    <property type="project" value="InterPro"/>
</dbReference>
<dbReference type="GO" id="GO:0016491">
    <property type="term" value="F:oxidoreductase activity"/>
    <property type="evidence" value="ECO:0007669"/>
    <property type="project" value="UniProtKB-KW"/>
</dbReference>
<dbReference type="AlphaFoldDB" id="A0AAV9ECG4"/>
<dbReference type="PANTHER" id="PTHR48461">
    <property type="entry name" value="MULTICOPPER OXIDASE LPR1-LIKE"/>
    <property type="match status" value="1"/>
</dbReference>
<keyword evidence="8" id="KW-1185">Reference proteome</keyword>
<dbReference type="Proteomes" id="UP001180020">
    <property type="component" value="Unassembled WGS sequence"/>
</dbReference>
<dbReference type="GO" id="GO:0046872">
    <property type="term" value="F:metal ion binding"/>
    <property type="evidence" value="ECO:0007669"/>
    <property type="project" value="UniProtKB-KW"/>
</dbReference>
<comment type="cofactor">
    <cofactor evidence="1">
        <name>Cu cation</name>
        <dbReference type="ChEBI" id="CHEBI:23378"/>
    </cofactor>
</comment>